<dbReference type="PANTHER" id="PTHR10656:SF8">
    <property type="entry name" value="INOSITOL 1,4,5-TRISPHOSPHATE RECEPTOR-INTERACTING PROTEIN"/>
    <property type="match status" value="1"/>
</dbReference>
<dbReference type="OrthoDB" id="9923553at2759"/>
<evidence type="ECO:0000256" key="8">
    <source>
        <dbReference type="ARBA" id="ARBA00023242"/>
    </source>
</evidence>
<keyword evidence="7" id="KW-0325">Glycoprotein</keyword>
<sequence length="621" mass="71070">MMQETVLRVFVVALGLLLCPRDPGVEESDHIIAPDSHNPEERLPREREKLDQATPLSDKMTPDGNEGPHDDINITPEQQSQSDQHSTETIVTKEPRERSDHKLPKKSANESDTNPQEHNSDLKTKQNGKDVLNNSATKEPGNLQERDKKPEQMEERKSPFPHVQTKAAETETAEAALADWERDYLWYIWNTFSIISMMRFFGKYLKRHFQMNQEVTGTFPAGCRVAEVLLPDVATLHYFYDKCVQISSEKKGRDGEFLEGFANDLLDAMRNISDDNGSMVIEDFQVGNASDIIVHVTPPDLYGFQCQLVNNQVSDLLLDMQVCGQIKLVEERIQNGCPCQSEAEDDMVCLLHCESKKIKTKMVDVCDGLCSKNTPFLSKGKVARWFQRTIKQAWAQISHKYEFELNIPYIEAPGALVIRFRSGKMICFNMNPVIKFNAEAHFFITPWSSNNLDIFWTLSLTNYEDHLLEYLSKRLPKNSCHDQTLDIACFLHKRQSVLSGSTALKDYHFKMALMHLLLTKKPSQWNSNLLACRLQDLLEFMEKSLEKKLLTHVLIGNPLAKVIDLPTELTKAKPVNLFHPFFVHNCIYKNAVTHFQEMLRNADMLIHDYVAQHTNNANSSV</sequence>
<feature type="region of interest" description="Disordered" evidence="9">
    <location>
        <begin position="27"/>
        <end position="168"/>
    </location>
</feature>
<dbReference type="GO" id="GO:0005886">
    <property type="term" value="C:plasma membrane"/>
    <property type="evidence" value="ECO:0007669"/>
    <property type="project" value="UniProtKB-SubCell"/>
</dbReference>
<evidence type="ECO:0000256" key="4">
    <source>
        <dbReference type="ARBA" id="ARBA00019443"/>
    </source>
</evidence>
<evidence type="ECO:0000256" key="7">
    <source>
        <dbReference type="ARBA" id="ARBA00023180"/>
    </source>
</evidence>
<comment type="function">
    <text evidence="1">Enhances Ca(2+)-mediated inhibition of inositol 1,4,5-triphosphate receptor (ITPR) Ca(2+) release.</text>
</comment>
<keyword evidence="6" id="KW-0175">Coiled coil</keyword>
<name>A0A3Q3BGT2_KRYMA</name>
<reference evidence="11" key="2">
    <citation type="submission" date="2025-09" db="UniProtKB">
        <authorList>
            <consortium name="Ensembl"/>
        </authorList>
    </citation>
    <scope>IDENTIFICATION</scope>
</reference>
<dbReference type="InterPro" id="IPR024810">
    <property type="entry name" value="MAB21L/cGLR"/>
</dbReference>
<protein>
    <recommendedName>
        <fullName evidence="4">Inositol 1,4,5-trisphosphate receptor-interacting protein</fullName>
    </recommendedName>
</protein>
<evidence type="ECO:0000313" key="11">
    <source>
        <dbReference type="Ensembl" id="ENSKMAP00000028621.1"/>
    </source>
</evidence>
<dbReference type="OMA" id="DYLWYIW"/>
<dbReference type="Ensembl" id="ENSKMAT00000028980.1">
    <property type="protein sequence ID" value="ENSKMAP00000028621.1"/>
    <property type="gene ID" value="ENSKMAG00000021224.1"/>
</dbReference>
<evidence type="ECO:0000256" key="5">
    <source>
        <dbReference type="ARBA" id="ARBA00022475"/>
    </source>
</evidence>
<dbReference type="PRINTS" id="PR02107">
    <property type="entry name" value="INOS145TPRIP"/>
</dbReference>
<evidence type="ECO:0000256" key="3">
    <source>
        <dbReference type="ARBA" id="ARBA00004494"/>
    </source>
</evidence>
<reference evidence="11" key="1">
    <citation type="submission" date="2025-08" db="UniProtKB">
        <authorList>
            <consortium name="Ensembl"/>
        </authorList>
    </citation>
    <scope>IDENTIFICATION</scope>
</reference>
<keyword evidence="8" id="KW-0539">Nucleus</keyword>
<evidence type="ECO:0000313" key="12">
    <source>
        <dbReference type="Proteomes" id="UP000264800"/>
    </source>
</evidence>
<dbReference type="Proteomes" id="UP000264800">
    <property type="component" value="Unplaced"/>
</dbReference>
<comment type="subcellular location">
    <subcellularLocation>
        <location evidence="2">Cell membrane</location>
        <topology evidence="2">Single-pass type I membrane protein</topology>
    </subcellularLocation>
    <subcellularLocation>
        <location evidence="3">Nucleus outer membrane</location>
        <topology evidence="3">Single-pass type I membrane protein</topology>
    </subcellularLocation>
</comment>
<dbReference type="STRING" id="37003.ENSKMAP00000028621"/>
<evidence type="ECO:0000256" key="9">
    <source>
        <dbReference type="SAM" id="MobiDB-lite"/>
    </source>
</evidence>
<dbReference type="GeneTree" id="ENSGT01050000244827"/>
<evidence type="ECO:0000256" key="6">
    <source>
        <dbReference type="ARBA" id="ARBA00023054"/>
    </source>
</evidence>
<evidence type="ECO:0000256" key="2">
    <source>
        <dbReference type="ARBA" id="ARBA00004251"/>
    </source>
</evidence>
<evidence type="ECO:0000256" key="1">
    <source>
        <dbReference type="ARBA" id="ARBA00003856"/>
    </source>
</evidence>
<evidence type="ECO:0000256" key="10">
    <source>
        <dbReference type="SAM" id="SignalP"/>
    </source>
</evidence>
<dbReference type="RefSeq" id="XP_017272407.1">
    <property type="nucleotide sequence ID" value="XM_017416918.1"/>
</dbReference>
<dbReference type="AlphaFoldDB" id="A0A3Q3BGT2"/>
<feature type="compositionally biased region" description="Basic and acidic residues" evidence="9">
    <location>
        <begin position="91"/>
        <end position="102"/>
    </location>
</feature>
<organism evidence="11 12">
    <name type="scientific">Kryptolebias marmoratus</name>
    <name type="common">Mangrove killifish</name>
    <name type="synonym">Rivulus marmoratus</name>
    <dbReference type="NCBI Taxonomy" id="37003"/>
    <lineage>
        <taxon>Eukaryota</taxon>
        <taxon>Metazoa</taxon>
        <taxon>Chordata</taxon>
        <taxon>Craniata</taxon>
        <taxon>Vertebrata</taxon>
        <taxon>Euteleostomi</taxon>
        <taxon>Actinopterygii</taxon>
        <taxon>Neopterygii</taxon>
        <taxon>Teleostei</taxon>
        <taxon>Neoteleostei</taxon>
        <taxon>Acanthomorphata</taxon>
        <taxon>Ovalentaria</taxon>
        <taxon>Atherinomorphae</taxon>
        <taxon>Cyprinodontiformes</taxon>
        <taxon>Rivulidae</taxon>
        <taxon>Kryptolebias</taxon>
    </lineage>
</organism>
<keyword evidence="5" id="KW-0472">Membrane</keyword>
<feature type="compositionally biased region" description="Polar residues" evidence="9">
    <location>
        <begin position="75"/>
        <end position="90"/>
    </location>
</feature>
<feature type="compositionally biased region" description="Basic and acidic residues" evidence="9">
    <location>
        <begin position="118"/>
        <end position="128"/>
    </location>
</feature>
<dbReference type="PANTHER" id="PTHR10656">
    <property type="entry name" value="CELL FATE DETERMINING PROTEIN MAB21-RELATED"/>
    <property type="match status" value="1"/>
</dbReference>
<feature type="compositionally biased region" description="Basic and acidic residues" evidence="9">
    <location>
        <begin position="27"/>
        <end position="51"/>
    </location>
</feature>
<feature type="signal peptide" evidence="10">
    <location>
        <begin position="1"/>
        <end position="27"/>
    </location>
</feature>
<proteinExistence type="predicted"/>
<dbReference type="InterPro" id="IPR026250">
    <property type="entry name" value="ITPRIP-like"/>
</dbReference>
<dbReference type="RefSeq" id="XP_017272408.1">
    <property type="nucleotide sequence ID" value="XM_017416919.1"/>
</dbReference>
<feature type="chain" id="PRO_5018633396" description="Inositol 1,4,5-trisphosphate receptor-interacting protein" evidence="10">
    <location>
        <begin position="28"/>
        <end position="621"/>
    </location>
</feature>
<dbReference type="KEGG" id="kmr:108236342"/>
<feature type="compositionally biased region" description="Basic and acidic residues" evidence="9">
    <location>
        <begin position="144"/>
        <end position="158"/>
    </location>
</feature>
<keyword evidence="5" id="KW-1003">Cell membrane</keyword>
<keyword evidence="10" id="KW-0732">Signal</keyword>
<dbReference type="SMART" id="SM01265">
    <property type="entry name" value="Mab-21"/>
    <property type="match status" value="1"/>
</dbReference>
<accession>A0A3Q3BGT2</accession>
<keyword evidence="12" id="KW-1185">Reference proteome</keyword>
<dbReference type="GO" id="GO:0005640">
    <property type="term" value="C:nuclear outer membrane"/>
    <property type="evidence" value="ECO:0007669"/>
    <property type="project" value="UniProtKB-SubCell"/>
</dbReference>
<dbReference type="Gene3D" id="1.10.1410.40">
    <property type="match status" value="1"/>
</dbReference>
<dbReference type="GeneID" id="108236342"/>